<sequence>MTAQTVTAELDAYYNLIDELLQCPSGSEPDVLAQYPDLLNAQLVQTMLQVAAAMAHNNQQEPSKFLVFIARKLAANLRELAETTAE</sequence>
<dbReference type="EMBL" id="JTHE02000003">
    <property type="protein sequence ID" value="NEV68463.1"/>
    <property type="molecule type" value="Genomic_DNA"/>
</dbReference>
<name>A0A0C1Y7S5_9CYAN</name>
<dbReference type="AlphaFoldDB" id="A0A0C1Y7S5"/>
<gene>
    <name evidence="1" type="ORF">QQ91_015215</name>
</gene>
<evidence type="ECO:0000313" key="1">
    <source>
        <dbReference type="EMBL" id="NEV68463.1"/>
    </source>
</evidence>
<accession>A0A0C1Y7S5</accession>
<reference evidence="1" key="2">
    <citation type="journal article" date="2015" name="Genome Announc.">
        <title>Draft Genome Sequence of Filamentous Marine Cyanobacterium Lyngbya confervoides Strain BDU141951.</title>
        <authorList>
            <person name="Chandrababunaidu M.M."/>
            <person name="Sen D."/>
            <person name="Tripathy S."/>
        </authorList>
    </citation>
    <scope>NUCLEOTIDE SEQUENCE</scope>
    <source>
        <strain evidence="1">BDU141951</strain>
    </source>
</reference>
<protein>
    <submittedName>
        <fullName evidence="1">Uncharacterized protein</fullName>
    </submittedName>
</protein>
<reference evidence="1" key="3">
    <citation type="submission" date="2020-02" db="EMBL/GenBank/DDBJ databases">
        <authorList>
            <person name="Sarangi A.N."/>
            <person name="Ghosh S."/>
            <person name="Mukherjee M."/>
            <person name="Tripathy S."/>
        </authorList>
    </citation>
    <scope>NUCLEOTIDE SEQUENCE</scope>
    <source>
        <strain evidence="1">BDU141951</strain>
    </source>
</reference>
<reference evidence="1" key="1">
    <citation type="submission" date="2014-11" db="EMBL/GenBank/DDBJ databases">
        <authorList>
            <person name="Malar M.C."/>
            <person name="Sen D."/>
            <person name="Tripathy S."/>
        </authorList>
    </citation>
    <scope>NUCLEOTIDE SEQUENCE</scope>
    <source>
        <strain evidence="1">BDU141951</strain>
    </source>
</reference>
<comment type="caution">
    <text evidence="1">The sequence shown here is derived from an EMBL/GenBank/DDBJ whole genome shotgun (WGS) entry which is preliminary data.</text>
</comment>
<proteinExistence type="predicted"/>
<organism evidence="1">
    <name type="scientific">Lyngbya confervoides BDU141951</name>
    <dbReference type="NCBI Taxonomy" id="1574623"/>
    <lineage>
        <taxon>Bacteria</taxon>
        <taxon>Bacillati</taxon>
        <taxon>Cyanobacteriota</taxon>
        <taxon>Cyanophyceae</taxon>
        <taxon>Oscillatoriophycideae</taxon>
        <taxon>Oscillatoriales</taxon>
        <taxon>Microcoleaceae</taxon>
        <taxon>Lyngbya</taxon>
    </lineage>
</organism>